<sequence>MMNPLRPPMPPAAFGLRTEPARRGGPAALYGREASLRLLVDALARVRGRGEAELVLISGPSGSGKSALAESLAHAGGPARHAAGKSDLQQRDIPYAPLAQALSTLTRRALVAPPAEREAQRTACLAALAGQGRAVAEIVPEIVELIGPTAPLPNVPAPQAQQRALDAVLATLGAFASPAAPLVLLLDDIQWADGSTVALLQAFMTRPPRHVLVLATLRDGGSAGVSPGLGWLDHAHRAHTLPITRAALAPLDESALCRMVAARLDADPARIGSLAAAMHRITGGNPFFVQQLLRALLQDGVLRQQARGWTWDESALAQRYPPSLTALMAQRFALLPPAGTALMAHLACLGTRGRTRLLARIAARDEAEVAIELAPLVQAGLLVRDGDSYAFLHDRVLEAAYAMIPQDERAGRHARIADAMLELYGDQLAAHAFDVCNQIERSAGHEPTEPQRVAYARALVAAGRRAKNAAALAQAVRHVDAAHALMRPDWWQRHECVAYDATLLRCECLMAQADLARAEQEIDVLLTRSLPVTDRAAVYRLKAALQTVQSDYESAINTALAGLAMLDVHLQRGPGQEELRRAYDAVLRARGSRTIADLAALPPTDDRRIQAAMGLLSTLISSLFVTDGLSFLHTAKMVELTLDHGATPESAYGLSWFGVFIAGLYGEYEDGLAYGLAAMELIERRGYEAERIATLVAVDQVSPWTRPLWFALEHARKAVQQGRASGDVGMACYAGNHIVSDLLAMGQQLRLVDEEIEHGLALTRLVRYADIEHILHAQQCFVRRLRGSAAGAAAGSGASAGPAICVDDAVPLAERLTLSRSQPTRFWMALYEGMAHAYLGAWDDALPALAIADDLAWSAPAHINVADGKLFLALALARARNSGDPAARDARMASCRAAFERWAALNPLTFRSKLMLIDAELARVRGEPLAALECYEHAAQAAQTAGFPHDLALAHEFAAQLCDAHGLRTAAGQHVRAALAGYRRWGAEHKVAMLARIYPDRLTDAATRDGDARTGGRTDWESGLKAAQALSGEMVMDRLIEALMTNIVKHAGAQYGLLLLMRPEGPMIEASAREIAGTVSVHLGPIAPTEHALPLSVLRSVLRTRQTLVLADATLQAPSLQDLPDAPRLLRSVMCLPLLRGGELIGVFYLENNAAAGVFDEARSAALEVLAPQLAITLQTAQLYEQLLDENGRRARAELDLRNARAELARTSHLTVMGNLAASIAHEVNQPLTAIVASVDASVRWLRRAVPDIREALEDMGNVKQNALRAAEIIRALRALARQAPAVLAPLRPDVMLREVLEMVRWDIEAREVRLHARLQAGEARVEADRVQLQQVMLNLITNALDAMADTQADQRELEVASTLRDGHVEISVNDRGPGVDAEALPKIFDAFYTTKPHGMGMGLAICRSIVEAHGGTLEPRARAGGGTAFWFRLPAVLDSAADPARPG</sequence>
<feature type="region of interest" description="Disordered" evidence="5">
    <location>
        <begin position="60"/>
        <end position="86"/>
    </location>
</feature>
<dbReference type="InterPro" id="IPR004358">
    <property type="entry name" value="Sig_transdc_His_kin-like_C"/>
</dbReference>
<dbReference type="PANTHER" id="PTHR43642:SF1">
    <property type="entry name" value="HYBRID SIGNAL TRANSDUCTION HISTIDINE KINASE G"/>
    <property type="match status" value="1"/>
</dbReference>
<dbReference type="EMBL" id="CP021111">
    <property type="protein sequence ID" value="ARP96033.1"/>
    <property type="molecule type" value="Genomic_DNA"/>
</dbReference>
<dbReference type="PANTHER" id="PTHR43642">
    <property type="entry name" value="HYBRID SIGNAL TRANSDUCTION HISTIDINE KINASE G"/>
    <property type="match status" value="1"/>
</dbReference>
<dbReference type="Gene3D" id="1.10.287.130">
    <property type="match status" value="1"/>
</dbReference>
<dbReference type="PROSITE" id="PS50109">
    <property type="entry name" value="HIS_KIN"/>
    <property type="match status" value="1"/>
</dbReference>
<dbReference type="SUPFAM" id="SSF47384">
    <property type="entry name" value="Homodimeric domain of signal transducing histidine kinase"/>
    <property type="match status" value="1"/>
</dbReference>
<reference evidence="7 8" key="1">
    <citation type="submission" date="2017-05" db="EMBL/GenBank/DDBJ databases">
        <title>Complete and WGS of Bordetella genogroups.</title>
        <authorList>
            <person name="Spilker T."/>
            <person name="LiPuma J."/>
        </authorList>
    </citation>
    <scope>NUCLEOTIDE SEQUENCE [LARGE SCALE GENOMIC DNA]</scope>
    <source>
        <strain evidence="7 8">AU7206</strain>
    </source>
</reference>
<dbReference type="KEGG" id="bgm:CAL15_17630"/>
<dbReference type="CDD" id="cd00082">
    <property type="entry name" value="HisKA"/>
    <property type="match status" value="1"/>
</dbReference>
<dbReference type="Pfam" id="PF02518">
    <property type="entry name" value="HATPase_c"/>
    <property type="match status" value="1"/>
</dbReference>
<evidence type="ECO:0000313" key="7">
    <source>
        <dbReference type="EMBL" id="ARP96033.1"/>
    </source>
</evidence>
<keyword evidence="3" id="KW-0597">Phosphoprotein</keyword>
<dbReference type="InterPro" id="IPR036890">
    <property type="entry name" value="HATPase_C_sf"/>
</dbReference>
<dbReference type="InterPro" id="IPR003594">
    <property type="entry name" value="HATPase_dom"/>
</dbReference>
<evidence type="ECO:0000256" key="4">
    <source>
        <dbReference type="SAM" id="Coils"/>
    </source>
</evidence>
<dbReference type="RefSeq" id="WP_086079785.1">
    <property type="nucleotide sequence ID" value="NZ_CP021111.1"/>
</dbReference>
<organism evidence="7 8">
    <name type="scientific">Bordetella genomosp. 13</name>
    <dbReference type="NCBI Taxonomy" id="463040"/>
    <lineage>
        <taxon>Bacteria</taxon>
        <taxon>Pseudomonadati</taxon>
        <taxon>Pseudomonadota</taxon>
        <taxon>Betaproteobacteria</taxon>
        <taxon>Burkholderiales</taxon>
        <taxon>Alcaligenaceae</taxon>
        <taxon>Bordetella</taxon>
    </lineage>
</organism>
<dbReference type="InterPro" id="IPR027417">
    <property type="entry name" value="P-loop_NTPase"/>
</dbReference>
<dbReference type="InterPro" id="IPR041664">
    <property type="entry name" value="AAA_16"/>
</dbReference>
<dbReference type="InterPro" id="IPR029016">
    <property type="entry name" value="GAF-like_dom_sf"/>
</dbReference>
<dbReference type="InterPro" id="IPR003018">
    <property type="entry name" value="GAF"/>
</dbReference>
<dbReference type="Gene3D" id="3.30.565.10">
    <property type="entry name" value="Histidine kinase-like ATPase, C-terminal domain"/>
    <property type="match status" value="1"/>
</dbReference>
<protein>
    <recommendedName>
        <fullName evidence="2">histidine kinase</fullName>
        <ecNumber evidence="2">2.7.13.3</ecNumber>
    </recommendedName>
</protein>
<evidence type="ECO:0000256" key="1">
    <source>
        <dbReference type="ARBA" id="ARBA00000085"/>
    </source>
</evidence>
<dbReference type="Gene3D" id="3.30.450.40">
    <property type="match status" value="1"/>
</dbReference>
<dbReference type="PRINTS" id="PR00344">
    <property type="entry name" value="BCTRLSENSOR"/>
</dbReference>
<accession>A0A1W6ZF62</accession>
<dbReference type="SMART" id="SM00065">
    <property type="entry name" value="GAF"/>
    <property type="match status" value="1"/>
</dbReference>
<keyword evidence="8" id="KW-1185">Reference proteome</keyword>
<dbReference type="Proteomes" id="UP000194161">
    <property type="component" value="Chromosome"/>
</dbReference>
<dbReference type="SMART" id="SM00388">
    <property type="entry name" value="HisKA"/>
    <property type="match status" value="1"/>
</dbReference>
<dbReference type="Gene3D" id="3.40.50.300">
    <property type="entry name" value="P-loop containing nucleotide triphosphate hydrolases"/>
    <property type="match status" value="1"/>
</dbReference>
<comment type="catalytic activity">
    <reaction evidence="1">
        <text>ATP + protein L-histidine = ADP + protein N-phospho-L-histidine.</text>
        <dbReference type="EC" id="2.7.13.3"/>
    </reaction>
</comment>
<dbReference type="SUPFAM" id="SSF55781">
    <property type="entry name" value="GAF domain-like"/>
    <property type="match status" value="1"/>
</dbReference>
<dbReference type="GO" id="GO:0000155">
    <property type="term" value="F:phosphorelay sensor kinase activity"/>
    <property type="evidence" value="ECO:0007669"/>
    <property type="project" value="InterPro"/>
</dbReference>
<evidence type="ECO:0000256" key="3">
    <source>
        <dbReference type="ARBA" id="ARBA00022553"/>
    </source>
</evidence>
<dbReference type="Pfam" id="PF01590">
    <property type="entry name" value="GAF"/>
    <property type="match status" value="1"/>
</dbReference>
<name>A0A1W6ZF62_9BORD</name>
<gene>
    <name evidence="7" type="ORF">CAL15_17630</name>
</gene>
<dbReference type="SMART" id="SM00387">
    <property type="entry name" value="HATPase_c"/>
    <property type="match status" value="1"/>
</dbReference>
<dbReference type="Pfam" id="PF13191">
    <property type="entry name" value="AAA_16"/>
    <property type="match status" value="1"/>
</dbReference>
<feature type="compositionally biased region" description="Pro residues" evidence="5">
    <location>
        <begin position="1"/>
        <end position="11"/>
    </location>
</feature>
<dbReference type="InterPro" id="IPR005467">
    <property type="entry name" value="His_kinase_dom"/>
</dbReference>
<keyword evidence="4" id="KW-0175">Coiled coil</keyword>
<evidence type="ECO:0000313" key="8">
    <source>
        <dbReference type="Proteomes" id="UP000194161"/>
    </source>
</evidence>
<feature type="domain" description="Histidine kinase" evidence="6">
    <location>
        <begin position="1223"/>
        <end position="1438"/>
    </location>
</feature>
<dbReference type="EC" id="2.7.13.3" evidence="2"/>
<dbReference type="InterPro" id="IPR036097">
    <property type="entry name" value="HisK_dim/P_sf"/>
</dbReference>
<evidence type="ECO:0000256" key="5">
    <source>
        <dbReference type="SAM" id="MobiDB-lite"/>
    </source>
</evidence>
<feature type="coiled-coil region" evidence="4">
    <location>
        <begin position="1187"/>
        <end position="1214"/>
    </location>
</feature>
<dbReference type="SUPFAM" id="SSF55874">
    <property type="entry name" value="ATPase domain of HSP90 chaperone/DNA topoisomerase II/histidine kinase"/>
    <property type="match status" value="1"/>
</dbReference>
<dbReference type="OrthoDB" id="8559580at2"/>
<dbReference type="STRING" id="463040.CAL15_17630"/>
<dbReference type="InterPro" id="IPR053159">
    <property type="entry name" value="Hybrid_Histidine_Kinase"/>
</dbReference>
<dbReference type="SUPFAM" id="SSF52540">
    <property type="entry name" value="P-loop containing nucleoside triphosphate hydrolases"/>
    <property type="match status" value="1"/>
</dbReference>
<evidence type="ECO:0000259" key="6">
    <source>
        <dbReference type="PROSITE" id="PS50109"/>
    </source>
</evidence>
<dbReference type="InterPro" id="IPR003661">
    <property type="entry name" value="HisK_dim/P_dom"/>
</dbReference>
<proteinExistence type="predicted"/>
<evidence type="ECO:0000256" key="2">
    <source>
        <dbReference type="ARBA" id="ARBA00012438"/>
    </source>
</evidence>
<feature type="region of interest" description="Disordered" evidence="5">
    <location>
        <begin position="1"/>
        <end position="20"/>
    </location>
</feature>